<dbReference type="PANTHER" id="PTHR24421:SF60">
    <property type="entry name" value="SENSOR HISTIDINE KINASE COMP"/>
    <property type="match status" value="1"/>
</dbReference>
<dbReference type="AlphaFoldDB" id="A0A6I5A449"/>
<dbReference type="InterPro" id="IPR050482">
    <property type="entry name" value="Sensor_HK_TwoCompSys"/>
</dbReference>
<dbReference type="InterPro" id="IPR003594">
    <property type="entry name" value="HATPase_dom"/>
</dbReference>
<keyword evidence="2" id="KW-0547">Nucleotide-binding</keyword>
<dbReference type="Gene3D" id="3.30.565.10">
    <property type="entry name" value="Histidine kinase-like ATPase, C-terminal domain"/>
    <property type="match status" value="1"/>
</dbReference>
<evidence type="ECO:0000256" key="2">
    <source>
        <dbReference type="ARBA" id="ARBA00022741"/>
    </source>
</evidence>
<dbReference type="InterPro" id="IPR036890">
    <property type="entry name" value="HATPase_C_sf"/>
</dbReference>
<keyword evidence="6" id="KW-0812">Transmembrane</keyword>
<sequence>MEIIRNKKILTTLFTSIIILLALYLLLVTFTKSYTGINATQTSEGNWVVASVEEMGWGSINDIQKGDVILRVNNQPPSSHKPLKRFGVLGDLQELVIKRNQEIKHFTVKNSIYSETLIYHSIIPFLAFSVLFAFSALIYARKKEDFNALLLIAFFLAVGFGYLSAAASARTDLLARFVNGISLLMIPVLLLNFYYVYFSKYDIKLLQPRILYFLYSINTAIVIIETVYLYLPISGFYTYIRHGQLILFSYEIVFCLSILVFFYFRYRNTIHKPVFQNTIFAIVVSFLPFIVFTAVPSTFFGVNLLPPAVTAACIIFLPMFFVYQVLTNRLFDIDFINSRLRYYSFIASILTVIIVGLLTILTSFSIVQWIRLVIIFFVTFIAFFYFEERLNIRPRVFGEKVNYQLSLDQFSKDISKILKREELDERLIREVKTVLPVNGVSLLECQKGQSVVQLVQGDYEYPEEEISHHCLESADVKTTGDFFKVNKGLCYVVSEMNESLHLLWIDKKMNHTPFNKDEQRWLKTLVHYTSIVHENFQLIEGVTEELKRSMYQNNEAPFWLLRLLFNLSEKERARLASDLHDAALQEQLVWYRKVEELLEDQEVPRHVSGELTEVKEGLLDVVQQIRETCTFLRPPFLKESGVVEALSYLIDHYRLRCDFNVEFHAQEFSVELEHEQSLAIYRIVQELLNNASKHSQATTVEFDLKSEGGMVVLNYKDDGVGIPREELKKRHSESMGLDGIRQRVKSLQGNVEFYSPEDGGFELAIVLQTTSNSNSYFAFS</sequence>
<evidence type="ECO:0000256" key="5">
    <source>
        <dbReference type="ARBA" id="ARBA00023012"/>
    </source>
</evidence>
<dbReference type="Pfam" id="PF02518">
    <property type="entry name" value="HATPase_c"/>
    <property type="match status" value="1"/>
</dbReference>
<dbReference type="InterPro" id="IPR036034">
    <property type="entry name" value="PDZ_sf"/>
</dbReference>
<dbReference type="CDD" id="cd16917">
    <property type="entry name" value="HATPase_UhpB-NarQ-NarX-like"/>
    <property type="match status" value="1"/>
</dbReference>
<protein>
    <submittedName>
        <fullName evidence="8">Histidine kinase</fullName>
    </submittedName>
</protein>
<feature type="domain" description="Histidine kinase" evidence="7">
    <location>
        <begin position="680"/>
        <end position="771"/>
    </location>
</feature>
<dbReference type="SUPFAM" id="SSF50156">
    <property type="entry name" value="PDZ domain-like"/>
    <property type="match status" value="1"/>
</dbReference>
<feature type="transmembrane region" description="Helical" evidence="6">
    <location>
        <begin position="117"/>
        <end position="139"/>
    </location>
</feature>
<evidence type="ECO:0000256" key="6">
    <source>
        <dbReference type="SAM" id="Phobius"/>
    </source>
</evidence>
<dbReference type="PROSITE" id="PS50109">
    <property type="entry name" value="HIS_KIN"/>
    <property type="match status" value="1"/>
</dbReference>
<evidence type="ECO:0000313" key="9">
    <source>
        <dbReference type="Proteomes" id="UP000468638"/>
    </source>
</evidence>
<evidence type="ECO:0000313" key="8">
    <source>
        <dbReference type="EMBL" id="MYL34649.1"/>
    </source>
</evidence>
<feature type="transmembrane region" description="Helical" evidence="6">
    <location>
        <begin position="308"/>
        <end position="328"/>
    </location>
</feature>
<comment type="caution">
    <text evidence="8">The sequence shown here is derived from an EMBL/GenBank/DDBJ whole genome shotgun (WGS) entry which is preliminary data.</text>
</comment>
<gene>
    <name evidence="8" type="ORF">GLW05_13710</name>
</gene>
<dbReference type="InterPro" id="IPR005467">
    <property type="entry name" value="His_kinase_dom"/>
</dbReference>
<dbReference type="OrthoDB" id="9781904at2"/>
<keyword evidence="4" id="KW-0067">ATP-binding</keyword>
<feature type="transmembrane region" description="Helical" evidence="6">
    <location>
        <begin position="245"/>
        <end position="266"/>
    </location>
</feature>
<evidence type="ECO:0000256" key="1">
    <source>
        <dbReference type="ARBA" id="ARBA00022679"/>
    </source>
</evidence>
<dbReference type="SMART" id="SM00387">
    <property type="entry name" value="HATPase_c"/>
    <property type="match status" value="1"/>
</dbReference>
<proteinExistence type="predicted"/>
<dbReference type="GO" id="GO:0000160">
    <property type="term" value="P:phosphorelay signal transduction system"/>
    <property type="evidence" value="ECO:0007669"/>
    <property type="project" value="UniProtKB-KW"/>
</dbReference>
<keyword evidence="1" id="KW-0808">Transferase</keyword>
<feature type="transmembrane region" description="Helical" evidence="6">
    <location>
        <begin position="278"/>
        <end position="302"/>
    </location>
</feature>
<evidence type="ECO:0000256" key="4">
    <source>
        <dbReference type="ARBA" id="ARBA00022840"/>
    </source>
</evidence>
<organism evidence="8 9">
    <name type="scientific">Pontibacillus yanchengensis</name>
    <dbReference type="NCBI Taxonomy" id="462910"/>
    <lineage>
        <taxon>Bacteria</taxon>
        <taxon>Bacillati</taxon>
        <taxon>Bacillota</taxon>
        <taxon>Bacilli</taxon>
        <taxon>Bacillales</taxon>
        <taxon>Bacillaceae</taxon>
        <taxon>Pontibacillus</taxon>
    </lineage>
</organism>
<name>A0A6I5A449_9BACI</name>
<feature type="transmembrane region" description="Helical" evidence="6">
    <location>
        <begin position="340"/>
        <end position="360"/>
    </location>
</feature>
<dbReference type="SUPFAM" id="SSF55874">
    <property type="entry name" value="ATPase domain of HSP90 chaperone/DNA topoisomerase II/histidine kinase"/>
    <property type="match status" value="1"/>
</dbReference>
<evidence type="ECO:0000256" key="3">
    <source>
        <dbReference type="ARBA" id="ARBA00022777"/>
    </source>
</evidence>
<accession>A0A6I5A449</accession>
<keyword evidence="6" id="KW-0472">Membrane</keyword>
<keyword evidence="3 8" id="KW-0418">Kinase</keyword>
<feature type="transmembrane region" description="Helical" evidence="6">
    <location>
        <begin position="146"/>
        <end position="165"/>
    </location>
</feature>
<feature type="transmembrane region" description="Helical" evidence="6">
    <location>
        <begin position="12"/>
        <end position="30"/>
    </location>
</feature>
<keyword evidence="5" id="KW-0902">Two-component regulatory system</keyword>
<evidence type="ECO:0000259" key="7">
    <source>
        <dbReference type="PROSITE" id="PS50109"/>
    </source>
</evidence>
<dbReference type="GO" id="GO:0016301">
    <property type="term" value="F:kinase activity"/>
    <property type="evidence" value="ECO:0007669"/>
    <property type="project" value="UniProtKB-KW"/>
</dbReference>
<dbReference type="Proteomes" id="UP000468638">
    <property type="component" value="Unassembled WGS sequence"/>
</dbReference>
<dbReference type="RefSeq" id="WP_160849305.1">
    <property type="nucleotide sequence ID" value="NZ_WMEQ01000010.1"/>
</dbReference>
<dbReference type="EMBL" id="WMEQ01000010">
    <property type="protein sequence ID" value="MYL34649.1"/>
    <property type="molecule type" value="Genomic_DNA"/>
</dbReference>
<feature type="transmembrane region" description="Helical" evidence="6">
    <location>
        <begin position="210"/>
        <end position="233"/>
    </location>
</feature>
<feature type="transmembrane region" description="Helical" evidence="6">
    <location>
        <begin position="177"/>
        <end position="198"/>
    </location>
</feature>
<keyword evidence="6" id="KW-1133">Transmembrane helix</keyword>
<dbReference type="PANTHER" id="PTHR24421">
    <property type="entry name" value="NITRATE/NITRITE SENSOR PROTEIN NARX-RELATED"/>
    <property type="match status" value="1"/>
</dbReference>
<reference evidence="8 9" key="1">
    <citation type="submission" date="2019-11" db="EMBL/GenBank/DDBJ databases">
        <title>Genome sequences of 17 halophilic strains isolated from different environments.</title>
        <authorList>
            <person name="Furrow R.E."/>
        </authorList>
    </citation>
    <scope>NUCLEOTIDE SEQUENCE [LARGE SCALE GENOMIC DNA]</scope>
    <source>
        <strain evidence="8 9">22514_16_FS</strain>
    </source>
</reference>
<feature type="transmembrane region" description="Helical" evidence="6">
    <location>
        <begin position="366"/>
        <end position="386"/>
    </location>
</feature>
<dbReference type="GO" id="GO:0005524">
    <property type="term" value="F:ATP binding"/>
    <property type="evidence" value="ECO:0007669"/>
    <property type="project" value="UniProtKB-KW"/>
</dbReference>